<comment type="caution">
    <text evidence="2">The sequence shown here is derived from an EMBL/GenBank/DDBJ whole genome shotgun (WGS) entry which is preliminary data.</text>
</comment>
<reference evidence="2 3" key="1">
    <citation type="submission" date="2016-04" db="EMBL/GenBank/DDBJ databases">
        <title>New species of Pectobacterium.</title>
        <authorList>
            <person name="Waleron M."/>
            <person name="Misztak A.E."/>
            <person name="Waleron K."/>
        </authorList>
    </citation>
    <scope>NUCLEOTIDE SEQUENCE [LARGE SCALE GENOMIC DNA]</scope>
    <source>
        <strain evidence="2 3">IFB5232</strain>
    </source>
</reference>
<feature type="region of interest" description="Disordered" evidence="1">
    <location>
        <begin position="46"/>
        <end position="65"/>
    </location>
</feature>
<proteinExistence type="predicted"/>
<dbReference type="RefSeq" id="WP_048262727.1">
    <property type="nucleotide sequence ID" value="NZ_AODU01000020.1"/>
</dbReference>
<evidence type="ECO:0000313" key="3">
    <source>
        <dbReference type="Proteomes" id="UP000234468"/>
    </source>
</evidence>
<organism evidence="2 3">
    <name type="scientific">Pectobacterium peruviense</name>
    <dbReference type="NCBI Taxonomy" id="2066479"/>
    <lineage>
        <taxon>Bacteria</taxon>
        <taxon>Pseudomonadati</taxon>
        <taxon>Pseudomonadota</taxon>
        <taxon>Gammaproteobacteria</taxon>
        <taxon>Enterobacterales</taxon>
        <taxon>Pectobacteriaceae</taxon>
        <taxon>Pectobacterium</taxon>
    </lineage>
</organism>
<keyword evidence="3" id="KW-1185">Reference proteome</keyword>
<evidence type="ECO:0000256" key="1">
    <source>
        <dbReference type="SAM" id="MobiDB-lite"/>
    </source>
</evidence>
<evidence type="ECO:0000313" key="2">
    <source>
        <dbReference type="EMBL" id="PKX86359.1"/>
    </source>
</evidence>
<feature type="compositionally biased region" description="Basic and acidic residues" evidence="1">
    <location>
        <begin position="53"/>
        <end position="65"/>
    </location>
</feature>
<dbReference type="Proteomes" id="UP000234468">
    <property type="component" value="Unassembled WGS sequence"/>
</dbReference>
<sequence length="65" mass="7546">MIDEGDDYSDSGLAANQSASDQKRAIDLIFTCHEKPNKNQDLIKNKQNHQHTHKEVYKRQLDVHQ</sequence>
<protein>
    <submittedName>
        <fullName evidence="2">Uncharacterized protein</fullName>
    </submittedName>
</protein>
<feature type="region of interest" description="Disordered" evidence="1">
    <location>
        <begin position="1"/>
        <end position="20"/>
    </location>
</feature>
<gene>
    <name evidence="2" type="ORF">A0G03_10925</name>
</gene>
<name>A0ABX4S752_9GAMM</name>
<accession>A0ABX4S752</accession>
<dbReference type="EMBL" id="LXFV01000010">
    <property type="protein sequence ID" value="PKX86359.1"/>
    <property type="molecule type" value="Genomic_DNA"/>
</dbReference>